<dbReference type="SUPFAM" id="SSF75005">
    <property type="entry name" value="Arabinanase/levansucrase/invertase"/>
    <property type="match status" value="1"/>
</dbReference>
<accession>A0A1F6X367</accession>
<evidence type="ECO:0008006" key="6">
    <source>
        <dbReference type="Google" id="ProtNLM"/>
    </source>
</evidence>
<dbReference type="PANTHER" id="PTHR34106">
    <property type="entry name" value="GLYCOSIDASE"/>
    <property type="match status" value="1"/>
</dbReference>
<dbReference type="AlphaFoldDB" id="A0A1F6X367"/>
<evidence type="ECO:0000313" key="5">
    <source>
        <dbReference type="Proteomes" id="UP000185809"/>
    </source>
</evidence>
<evidence type="ECO:0000256" key="1">
    <source>
        <dbReference type="ARBA" id="ARBA00022676"/>
    </source>
</evidence>
<proteinExistence type="inferred from homology"/>
<gene>
    <name evidence="4" type="ORF">A2995_00805</name>
</gene>
<evidence type="ECO:0000256" key="3">
    <source>
        <dbReference type="ARBA" id="ARBA00024356"/>
    </source>
</evidence>
<sequence length="384" mass="44835">MTIIEKEEVLLTPKDLKPSSNLFEIFGTFNPGAIRLKNGDILLYVRVGEILKKWKDTKYYYSPRFVSNTRYKIILDKFNKDKIIDVNPPYGFYFENGTLRLTYFSHFRRVLLDKSGFKIKKIDPKPSFFGTKDDGELGVEDARIVYFQKEKSYLMSYVSLSRFGNISTSFAASKDCYHWHRRGITFRHQNKDVVIFPEKINGRYTALHRPEGNFEFTLPHVWMSFSKDLEYWGNDQALAITRDHIWESGKAGAGTPPIKTKYGWLEIYHGVQKMHKKEQWSIKHMFPFHQKKHYPKKYSAGLILYDLKNPTKVIAKSNENTPFLSPKKIYEKEGFVDNVIFPTGAVLDEKKEHILIFSGAADRVTTVKKISMEEVWKHLGIKSL</sequence>
<evidence type="ECO:0000256" key="2">
    <source>
        <dbReference type="ARBA" id="ARBA00022679"/>
    </source>
</evidence>
<protein>
    <recommendedName>
        <fullName evidence="6">Glycosidase</fullName>
    </recommendedName>
</protein>
<evidence type="ECO:0000313" key="4">
    <source>
        <dbReference type="EMBL" id="OGI88473.1"/>
    </source>
</evidence>
<dbReference type="Pfam" id="PF04041">
    <property type="entry name" value="Glyco_hydro_130"/>
    <property type="match status" value="1"/>
</dbReference>
<organism evidence="4 5">
    <name type="scientific">Candidatus Nomurabacteria bacterium RIFCSPLOWO2_01_FULL_33_24</name>
    <dbReference type="NCBI Taxonomy" id="1801765"/>
    <lineage>
        <taxon>Bacteria</taxon>
        <taxon>Candidatus Nomuraibacteriota</taxon>
    </lineage>
</organism>
<comment type="similarity">
    <text evidence="3">Belongs to the glycosyl hydrolase 130 family.</text>
</comment>
<reference evidence="4 5" key="1">
    <citation type="journal article" date="2016" name="Nat. Commun.">
        <title>Thousands of microbial genomes shed light on interconnected biogeochemical processes in an aquifer system.</title>
        <authorList>
            <person name="Anantharaman K."/>
            <person name="Brown C.T."/>
            <person name="Hug L.A."/>
            <person name="Sharon I."/>
            <person name="Castelle C.J."/>
            <person name="Probst A.J."/>
            <person name="Thomas B.C."/>
            <person name="Singh A."/>
            <person name="Wilkins M.J."/>
            <person name="Karaoz U."/>
            <person name="Brodie E.L."/>
            <person name="Williams K.H."/>
            <person name="Hubbard S.S."/>
            <person name="Banfield J.F."/>
        </authorList>
    </citation>
    <scope>NUCLEOTIDE SEQUENCE [LARGE SCALE GENOMIC DNA]</scope>
</reference>
<dbReference type="EMBL" id="MFUP01000002">
    <property type="protein sequence ID" value="OGI88473.1"/>
    <property type="molecule type" value="Genomic_DNA"/>
</dbReference>
<comment type="caution">
    <text evidence="4">The sequence shown here is derived from an EMBL/GenBank/DDBJ whole genome shotgun (WGS) entry which is preliminary data.</text>
</comment>
<dbReference type="GO" id="GO:0016757">
    <property type="term" value="F:glycosyltransferase activity"/>
    <property type="evidence" value="ECO:0007669"/>
    <property type="project" value="UniProtKB-KW"/>
</dbReference>
<dbReference type="InterPro" id="IPR023296">
    <property type="entry name" value="Glyco_hydro_beta-prop_sf"/>
</dbReference>
<keyword evidence="1" id="KW-0328">Glycosyltransferase</keyword>
<dbReference type="Gene3D" id="2.115.10.20">
    <property type="entry name" value="Glycosyl hydrolase domain, family 43"/>
    <property type="match status" value="1"/>
</dbReference>
<name>A0A1F6X367_9BACT</name>
<dbReference type="Proteomes" id="UP000185809">
    <property type="component" value="Unassembled WGS sequence"/>
</dbReference>
<dbReference type="PANTHER" id="PTHR34106:SF5">
    <property type="entry name" value="GLYCOSIDASE"/>
    <property type="match status" value="1"/>
</dbReference>
<dbReference type="InterPro" id="IPR007184">
    <property type="entry name" value="Mannoside_phosphorylase"/>
</dbReference>
<dbReference type="PIRSF" id="PIRSF016202">
    <property type="entry name" value="PH1107"/>
    <property type="match status" value="1"/>
</dbReference>
<keyword evidence="2" id="KW-0808">Transferase</keyword>